<evidence type="ECO:0000256" key="3">
    <source>
        <dbReference type="ARBA" id="ARBA00022723"/>
    </source>
</evidence>
<evidence type="ECO:0000256" key="8">
    <source>
        <dbReference type="RuleBase" id="RU004326"/>
    </source>
</evidence>
<dbReference type="GO" id="GO:0005829">
    <property type="term" value="C:cytosol"/>
    <property type="evidence" value="ECO:0007669"/>
    <property type="project" value="TreeGrafter"/>
</dbReference>
<name>A0A4Q9KP30_PROTD</name>
<gene>
    <name evidence="7" type="primary">glmM</name>
    <name evidence="14" type="ORF">ET996_03815</name>
</gene>
<keyword evidence="4 7" id="KW-0460">Magnesium</keyword>
<dbReference type="InterPro" id="IPR050060">
    <property type="entry name" value="Phosphoglucosamine_mutase"/>
</dbReference>
<dbReference type="InterPro" id="IPR006352">
    <property type="entry name" value="GlmM_bact"/>
</dbReference>
<proteinExistence type="inferred from homology"/>
<feature type="domain" description="Alpha-D-phosphohexomutase alpha/beta/alpha" evidence="12">
    <location>
        <begin position="160"/>
        <end position="256"/>
    </location>
</feature>
<dbReference type="Gene3D" id="3.40.120.10">
    <property type="entry name" value="Alpha-D-Glucose-1,6-Bisphosphate, subunit A, domain 3"/>
    <property type="match status" value="3"/>
</dbReference>
<comment type="similarity">
    <text evidence="1 7 8">Belongs to the phosphohexose mutase family.</text>
</comment>
<evidence type="ECO:0000313" key="15">
    <source>
        <dbReference type="Proteomes" id="UP000291933"/>
    </source>
</evidence>
<evidence type="ECO:0000256" key="9">
    <source>
        <dbReference type="RuleBase" id="RU004327"/>
    </source>
</evidence>
<accession>A0A4Q9KP30</accession>
<dbReference type="GO" id="GO:0006048">
    <property type="term" value="P:UDP-N-acetylglucosamine biosynthetic process"/>
    <property type="evidence" value="ECO:0007669"/>
    <property type="project" value="TreeGrafter"/>
</dbReference>
<comment type="PTM">
    <text evidence="7">Activated by phosphorylation.</text>
</comment>
<keyword evidence="15" id="KW-1185">Reference proteome</keyword>
<dbReference type="InterPro" id="IPR005845">
    <property type="entry name" value="A-D-PHexomutase_a/b/a-II"/>
</dbReference>
<dbReference type="PANTHER" id="PTHR42946">
    <property type="entry name" value="PHOSPHOHEXOSE MUTASE"/>
    <property type="match status" value="1"/>
</dbReference>
<dbReference type="SUPFAM" id="SSF53738">
    <property type="entry name" value="Phosphoglucomutase, first 3 domains"/>
    <property type="match status" value="3"/>
</dbReference>
<comment type="catalytic activity">
    <reaction evidence="6 7 9">
        <text>alpha-D-glucosamine 1-phosphate = D-glucosamine 6-phosphate</text>
        <dbReference type="Rhea" id="RHEA:23424"/>
        <dbReference type="ChEBI" id="CHEBI:58516"/>
        <dbReference type="ChEBI" id="CHEBI:58725"/>
        <dbReference type="EC" id="5.4.2.10"/>
    </reaction>
</comment>
<dbReference type="FunFam" id="3.40.120.10:FF:000001">
    <property type="entry name" value="Phosphoglucosamine mutase"/>
    <property type="match status" value="1"/>
</dbReference>
<evidence type="ECO:0000259" key="10">
    <source>
        <dbReference type="Pfam" id="PF00408"/>
    </source>
</evidence>
<dbReference type="PRINTS" id="PR00509">
    <property type="entry name" value="PGMPMM"/>
</dbReference>
<dbReference type="EC" id="5.4.2.10" evidence="7 9"/>
<sequence length="449" mass="48174">MGKLFGTDGIRGEANQYPMNATMAFDVGQALTRVLKDEGKHGRVVVGKDTRISGYMIESALEAGITSMGGSVEMVGVLPTPGIAYITESMRADAGVVVSASHNPFQDNGIKIFSGSGFKLSDEEEAHIEELILGGQLSTMVPHARDMGRAHRLEDAMGRYVVFLKNTFPRSLSLDGVKIALDVGHGATYKVAPAVFAELGADVTVINDEPNGYNINDNCGSQHTERLRQVVLDTGSVVGLAFDGDGDRLIAVDERGQEIRGDQVLMICARQLQLEGKLVKDLLVTTVMSNLGLREACRTFDIVHHASGVGDRNVLEDMQRLGGVLGGEDSGHMIFLKHHTTGDGTLSALQLVATMLKSGRPLSELATVMAIFPQKLINIDVTSKPPVEDIAGLTDAIARVESELEGRGRVLVRYSGTQNMCRVMVEGPSEDVTDRYAEQIADVVRAAIG</sequence>
<evidence type="ECO:0000256" key="6">
    <source>
        <dbReference type="ARBA" id="ARBA00050364"/>
    </source>
</evidence>
<keyword evidence="2 7" id="KW-0597">Phosphoprotein</keyword>
<dbReference type="InterPro" id="IPR016055">
    <property type="entry name" value="A-D-PHexomutase_a/b/a-I/II/III"/>
</dbReference>
<dbReference type="FunFam" id="3.30.310.50:FF:000001">
    <property type="entry name" value="Phosphoglucosamine mutase"/>
    <property type="match status" value="1"/>
</dbReference>
<dbReference type="PANTHER" id="PTHR42946:SF1">
    <property type="entry name" value="PHOSPHOGLUCOMUTASE (ALPHA-D-GLUCOSE-1,6-BISPHOSPHATE-DEPENDENT)"/>
    <property type="match status" value="1"/>
</dbReference>
<dbReference type="NCBIfam" id="TIGR01455">
    <property type="entry name" value="glmM"/>
    <property type="match status" value="1"/>
</dbReference>
<dbReference type="AlphaFoldDB" id="A0A4Q9KP30"/>
<keyword evidence="5 7" id="KW-0413">Isomerase</keyword>
<feature type="domain" description="Alpha-D-phosphohexomutase C-terminal" evidence="10">
    <location>
        <begin position="376"/>
        <end position="442"/>
    </location>
</feature>
<dbReference type="GO" id="GO:0000287">
    <property type="term" value="F:magnesium ion binding"/>
    <property type="evidence" value="ECO:0007669"/>
    <property type="project" value="UniProtKB-UniRule"/>
</dbReference>
<evidence type="ECO:0000256" key="4">
    <source>
        <dbReference type="ARBA" id="ARBA00022842"/>
    </source>
</evidence>
<dbReference type="InterPro" id="IPR005841">
    <property type="entry name" value="Alpha-D-phosphohexomutase_SF"/>
</dbReference>
<dbReference type="InterPro" id="IPR016066">
    <property type="entry name" value="A-D-PHexomutase_CS"/>
</dbReference>
<dbReference type="OrthoDB" id="9803322at2"/>
<dbReference type="InterPro" id="IPR036900">
    <property type="entry name" value="A-D-PHexomutase_C_sf"/>
</dbReference>
<dbReference type="CDD" id="cd05802">
    <property type="entry name" value="GlmM"/>
    <property type="match status" value="1"/>
</dbReference>
<comment type="function">
    <text evidence="7 9">Catalyzes the conversion of glucosamine-6-phosphate to glucosamine-1-phosphate.</text>
</comment>
<dbReference type="Pfam" id="PF00408">
    <property type="entry name" value="PGM_PMM_IV"/>
    <property type="match status" value="1"/>
</dbReference>
<dbReference type="PROSITE" id="PS00710">
    <property type="entry name" value="PGM_PMM"/>
    <property type="match status" value="1"/>
</dbReference>
<comment type="caution">
    <text evidence="14">The sequence shown here is derived from an EMBL/GenBank/DDBJ whole genome shotgun (WGS) entry which is preliminary data.</text>
</comment>
<dbReference type="GO" id="GO:0008966">
    <property type="term" value="F:phosphoglucosamine mutase activity"/>
    <property type="evidence" value="ECO:0007669"/>
    <property type="project" value="UniProtKB-UniRule"/>
</dbReference>
<comment type="cofactor">
    <cofactor evidence="7">
        <name>Mg(2+)</name>
        <dbReference type="ChEBI" id="CHEBI:18420"/>
    </cofactor>
    <text evidence="7">Binds 1 Mg(2+) ion per subunit.</text>
</comment>
<evidence type="ECO:0000313" key="14">
    <source>
        <dbReference type="EMBL" id="TBT95589.1"/>
    </source>
</evidence>
<feature type="binding site" evidence="7">
    <location>
        <position position="245"/>
    </location>
    <ligand>
        <name>Mg(2+)</name>
        <dbReference type="ChEBI" id="CHEBI:18420"/>
    </ligand>
</feature>
<keyword evidence="3 7" id="KW-0479">Metal-binding</keyword>
<evidence type="ECO:0000256" key="7">
    <source>
        <dbReference type="HAMAP-Rule" id="MF_01554"/>
    </source>
</evidence>
<dbReference type="EMBL" id="SDMR01000003">
    <property type="protein sequence ID" value="TBT95589.1"/>
    <property type="molecule type" value="Genomic_DNA"/>
</dbReference>
<dbReference type="GO" id="GO:0004615">
    <property type="term" value="F:phosphomannomutase activity"/>
    <property type="evidence" value="ECO:0007669"/>
    <property type="project" value="TreeGrafter"/>
</dbReference>
<evidence type="ECO:0000256" key="1">
    <source>
        <dbReference type="ARBA" id="ARBA00010231"/>
    </source>
</evidence>
<feature type="domain" description="Alpha-D-phosphohexomutase alpha/beta/alpha" evidence="11">
    <location>
        <begin position="3"/>
        <end position="133"/>
    </location>
</feature>
<evidence type="ECO:0000259" key="12">
    <source>
        <dbReference type="Pfam" id="PF02879"/>
    </source>
</evidence>
<dbReference type="GO" id="GO:0009252">
    <property type="term" value="P:peptidoglycan biosynthetic process"/>
    <property type="evidence" value="ECO:0007669"/>
    <property type="project" value="TreeGrafter"/>
</dbReference>
<feature type="binding site" evidence="7">
    <location>
        <position position="243"/>
    </location>
    <ligand>
        <name>Mg(2+)</name>
        <dbReference type="ChEBI" id="CHEBI:18420"/>
    </ligand>
</feature>
<dbReference type="Gene3D" id="3.30.310.50">
    <property type="entry name" value="Alpha-D-phosphohexomutase, C-terminal domain"/>
    <property type="match status" value="1"/>
</dbReference>
<dbReference type="GO" id="GO:0005975">
    <property type="term" value="P:carbohydrate metabolic process"/>
    <property type="evidence" value="ECO:0007669"/>
    <property type="project" value="InterPro"/>
</dbReference>
<dbReference type="InterPro" id="IPR005844">
    <property type="entry name" value="A-D-PHexomutase_a/b/a-I"/>
</dbReference>
<dbReference type="InterPro" id="IPR005843">
    <property type="entry name" value="A-D-PHexomutase_C"/>
</dbReference>
<dbReference type="HAMAP" id="MF_01554_B">
    <property type="entry name" value="GlmM_B"/>
    <property type="match status" value="1"/>
</dbReference>
<evidence type="ECO:0000259" key="11">
    <source>
        <dbReference type="Pfam" id="PF02878"/>
    </source>
</evidence>
<protein>
    <recommendedName>
        <fullName evidence="7 9">Phosphoglucosamine mutase</fullName>
        <ecNumber evidence="7 9">5.4.2.10</ecNumber>
    </recommendedName>
</protein>
<reference evidence="14 15" key="1">
    <citation type="submission" date="2019-01" db="EMBL/GenBank/DDBJ databases">
        <title>Lactibacter flavus gen. nov., sp. nov., a novel bacterium of the family Propionibacteriaceae isolated from raw milk and dairy products.</title>
        <authorList>
            <person name="Huptas C."/>
            <person name="Wenning M."/>
            <person name="Breitenwieser F."/>
            <person name="Doll E."/>
            <person name="Von Neubeck M."/>
            <person name="Busse H.-J."/>
            <person name="Scherer S."/>
        </authorList>
    </citation>
    <scope>NUCLEOTIDE SEQUENCE [LARGE SCALE GENOMIC DNA]</scope>
    <source>
        <strain evidence="14 15">DSM 22130</strain>
    </source>
</reference>
<dbReference type="InterPro" id="IPR005846">
    <property type="entry name" value="A-D-PHexomutase_a/b/a-III"/>
</dbReference>
<feature type="domain" description="Alpha-D-phosphohexomutase alpha/beta/alpha" evidence="13">
    <location>
        <begin position="261"/>
        <end position="367"/>
    </location>
</feature>
<dbReference type="RefSeq" id="WP_131171240.1">
    <property type="nucleotide sequence ID" value="NZ_FXTL01000003.1"/>
</dbReference>
<dbReference type="Proteomes" id="UP000291933">
    <property type="component" value="Unassembled WGS sequence"/>
</dbReference>
<evidence type="ECO:0000256" key="5">
    <source>
        <dbReference type="ARBA" id="ARBA00023235"/>
    </source>
</evidence>
<dbReference type="SUPFAM" id="SSF55957">
    <property type="entry name" value="Phosphoglucomutase, C-terminal domain"/>
    <property type="match status" value="1"/>
</dbReference>
<feature type="active site" description="Phosphoserine intermediate" evidence="7">
    <location>
        <position position="101"/>
    </location>
</feature>
<dbReference type="Pfam" id="PF02880">
    <property type="entry name" value="PGM_PMM_III"/>
    <property type="match status" value="1"/>
</dbReference>
<dbReference type="FunFam" id="3.40.120.10:FF:000003">
    <property type="entry name" value="Phosphoglucosamine mutase"/>
    <property type="match status" value="1"/>
</dbReference>
<organism evidence="14 15">
    <name type="scientific">Propioniciclava tarda</name>
    <dbReference type="NCBI Taxonomy" id="433330"/>
    <lineage>
        <taxon>Bacteria</taxon>
        <taxon>Bacillati</taxon>
        <taxon>Actinomycetota</taxon>
        <taxon>Actinomycetes</taxon>
        <taxon>Propionibacteriales</taxon>
        <taxon>Propionibacteriaceae</taxon>
        <taxon>Propioniciclava</taxon>
    </lineage>
</organism>
<dbReference type="Pfam" id="PF02878">
    <property type="entry name" value="PGM_PMM_I"/>
    <property type="match status" value="1"/>
</dbReference>
<feature type="binding site" evidence="7">
    <location>
        <position position="247"/>
    </location>
    <ligand>
        <name>Mg(2+)</name>
        <dbReference type="ChEBI" id="CHEBI:18420"/>
    </ligand>
</feature>
<feature type="binding site" description="via phosphate group" evidence="7">
    <location>
        <position position="101"/>
    </location>
    <ligand>
        <name>Mg(2+)</name>
        <dbReference type="ChEBI" id="CHEBI:18420"/>
    </ligand>
</feature>
<dbReference type="Pfam" id="PF02879">
    <property type="entry name" value="PGM_PMM_II"/>
    <property type="match status" value="1"/>
</dbReference>
<evidence type="ECO:0000259" key="13">
    <source>
        <dbReference type="Pfam" id="PF02880"/>
    </source>
</evidence>
<dbReference type="NCBIfam" id="NF008139">
    <property type="entry name" value="PRK10887.1"/>
    <property type="match status" value="1"/>
</dbReference>
<evidence type="ECO:0000256" key="2">
    <source>
        <dbReference type="ARBA" id="ARBA00022553"/>
    </source>
</evidence>
<feature type="modified residue" description="Phosphoserine" evidence="7">
    <location>
        <position position="101"/>
    </location>
</feature>